<dbReference type="PANTHER" id="PTHR11006:SF4">
    <property type="entry name" value="PROTEIN ARGININE N-METHYLTRANSFERASE 7"/>
    <property type="match status" value="1"/>
</dbReference>
<dbReference type="Proteomes" id="UP001235303">
    <property type="component" value="Unassembled WGS sequence"/>
</dbReference>
<organism evidence="1 2">
    <name type="scientific">Roseofilum acuticapitatum BLCC-M154</name>
    <dbReference type="NCBI Taxonomy" id="3022444"/>
    <lineage>
        <taxon>Bacteria</taxon>
        <taxon>Bacillati</taxon>
        <taxon>Cyanobacteriota</taxon>
        <taxon>Cyanophyceae</taxon>
        <taxon>Desertifilales</taxon>
        <taxon>Desertifilaceae</taxon>
        <taxon>Roseofilum</taxon>
        <taxon>Roseofilum acuticapitatum</taxon>
    </lineage>
</organism>
<dbReference type="Gene3D" id="2.70.160.11">
    <property type="entry name" value="Hnrnp arginine n-methyltransferase1"/>
    <property type="match status" value="1"/>
</dbReference>
<comment type="caution">
    <text evidence="1">The sequence shown here is derived from an EMBL/GenBank/DDBJ whole genome shotgun (WGS) entry which is preliminary data.</text>
</comment>
<gene>
    <name evidence="1" type="ORF">PMG71_20690</name>
</gene>
<keyword evidence="1" id="KW-0689">Ribosomal protein</keyword>
<dbReference type="PANTHER" id="PTHR11006">
    <property type="entry name" value="PROTEIN ARGININE N-METHYLTRANSFERASE"/>
    <property type="match status" value="1"/>
</dbReference>
<dbReference type="InterPro" id="IPR025799">
    <property type="entry name" value="Arg_MeTrfase"/>
</dbReference>
<dbReference type="PROSITE" id="PS51678">
    <property type="entry name" value="SAM_MT_PRMT"/>
    <property type="match status" value="1"/>
</dbReference>
<dbReference type="EMBL" id="JAQOSP010000132">
    <property type="protein sequence ID" value="MDJ1171850.1"/>
    <property type="molecule type" value="Genomic_DNA"/>
</dbReference>
<evidence type="ECO:0000313" key="1">
    <source>
        <dbReference type="EMBL" id="MDJ1171850.1"/>
    </source>
</evidence>
<keyword evidence="1" id="KW-0489">Methyltransferase</keyword>
<dbReference type="RefSeq" id="WP_283755604.1">
    <property type="nucleotide sequence ID" value="NZ_JAQOSP010000132.1"/>
</dbReference>
<dbReference type="Pfam" id="PF06325">
    <property type="entry name" value="PrmA"/>
    <property type="match status" value="1"/>
</dbReference>
<dbReference type="GO" id="GO:0008168">
    <property type="term" value="F:methyltransferase activity"/>
    <property type="evidence" value="ECO:0007669"/>
    <property type="project" value="UniProtKB-KW"/>
</dbReference>
<keyword evidence="2" id="KW-1185">Reference proteome</keyword>
<proteinExistence type="predicted"/>
<dbReference type="GO" id="GO:0005840">
    <property type="term" value="C:ribosome"/>
    <property type="evidence" value="ECO:0007669"/>
    <property type="project" value="UniProtKB-KW"/>
</dbReference>
<dbReference type="InterPro" id="IPR029063">
    <property type="entry name" value="SAM-dependent_MTases_sf"/>
</dbReference>
<protein>
    <submittedName>
        <fullName evidence="1">50S ribosomal protein L11 methyltransferase</fullName>
    </submittedName>
</protein>
<dbReference type="CDD" id="cd02440">
    <property type="entry name" value="AdoMet_MTases"/>
    <property type="match status" value="1"/>
</dbReference>
<keyword evidence="1" id="KW-0808">Transferase</keyword>
<accession>A0ABT7AYA7</accession>
<dbReference type="GO" id="GO:0032259">
    <property type="term" value="P:methylation"/>
    <property type="evidence" value="ECO:0007669"/>
    <property type="project" value="UniProtKB-KW"/>
</dbReference>
<evidence type="ECO:0000313" key="2">
    <source>
        <dbReference type="Proteomes" id="UP001235303"/>
    </source>
</evidence>
<sequence length="382" mass="42103">MYSVSGYGSMIGDRGRMEAYTQALKQSITPGCVVLDIGTGTGIFALLACQFGAKKVYAIETNPAIEVAKQAAVANGYGDKIEFIQDLSTQVELPELADVIISDLRGILPLFEQHIASLADARKRLLRPGGVLIPQKDKIWVSVVEAPNLWNRINDPWDKYCYGFNMDGAKKIVNNVWGKGWIMPSQLLAQPQLWATLDYGTLENPNVGNQMLFEPSRSGTAYGLSVWFDATLIEEVGFSTAPGMPELIYGTAFFPFLEPVEISLGDTVSVNLQANLVNNDYIFRWDTQVFEQGKESQCKAQFKQSTFFAESLAPQQLRKQAGNFVPQLNENGKIAQVVLEAMGQGQSVSEIAGRLMERFPEAFSSPKEALTRVGQLSTVYSE</sequence>
<name>A0ABT7AYA7_9CYAN</name>
<dbReference type="SUPFAM" id="SSF53335">
    <property type="entry name" value="S-adenosyl-L-methionine-dependent methyltransferases"/>
    <property type="match status" value="1"/>
</dbReference>
<reference evidence="1 2" key="1">
    <citation type="submission" date="2023-01" db="EMBL/GenBank/DDBJ databases">
        <title>Novel diversity within Roseofilum (Cyanobacteria; Desertifilaceae) from marine benthic mats with descriptions of four novel species.</title>
        <authorList>
            <person name="Wang Y."/>
            <person name="Berthold D.E."/>
            <person name="Hu J."/>
            <person name="Lefler F.W."/>
            <person name="Laughinghouse H.D. IV."/>
        </authorList>
    </citation>
    <scope>NUCLEOTIDE SEQUENCE [LARGE SCALE GENOMIC DNA]</scope>
    <source>
        <strain evidence="1 2">BLCC-M154</strain>
    </source>
</reference>
<keyword evidence="1" id="KW-0687">Ribonucleoprotein</keyword>
<dbReference type="Gene3D" id="3.40.50.150">
    <property type="entry name" value="Vaccinia Virus protein VP39"/>
    <property type="match status" value="1"/>
</dbReference>